<dbReference type="CDD" id="cd01392">
    <property type="entry name" value="HTH_LacI"/>
    <property type="match status" value="1"/>
</dbReference>
<dbReference type="PANTHER" id="PTHR30146">
    <property type="entry name" value="LACI-RELATED TRANSCRIPTIONAL REPRESSOR"/>
    <property type="match status" value="1"/>
</dbReference>
<dbReference type="InterPro" id="IPR046335">
    <property type="entry name" value="LacI/GalR-like_sensor"/>
</dbReference>
<evidence type="ECO:0000256" key="3">
    <source>
        <dbReference type="ARBA" id="ARBA00023125"/>
    </source>
</evidence>
<sequence length="348" mass="37146">MTLADVALRAGVSRSTASFVMTGRAADMRISEAAQRKVLEAAADLGYRPNLTARSLRTNKTHTIGLISDTIATTPFAGEVIHGALDAALAHGHLLFVAETAGNEAVEADLISEMLDRQVDGIIYATMFTRYQKAPAVLSKVQSVLINCLDPTSSSPRIVPDEYQGGRTAARALTNAGHLHGIYVIGGRHDIPKTPGGLYAGVNRMRGVEDELRTYGTEVALSYECEYEPAFGYQATIELLSDGHRPRALLCLNDRLAFGAYQALGERGMRVPDDVSVVSFDASDLASWLRPSLTSVALPHYELGRIAVTTLLDAPAGKGGESNDVLVPMPLHEGDSIATVTSAGQIQE</sequence>
<proteinExistence type="predicted"/>
<organism evidence="6 7">
    <name type="scientific">Hoyosella subflava (strain DSM 45089 / JCM 17490 / NBRC 109087 / DQS3-9A1)</name>
    <name type="common">Amycolicicoccus subflavus</name>
    <dbReference type="NCBI Taxonomy" id="443218"/>
    <lineage>
        <taxon>Bacteria</taxon>
        <taxon>Bacillati</taxon>
        <taxon>Actinomycetota</taxon>
        <taxon>Actinomycetes</taxon>
        <taxon>Mycobacteriales</taxon>
        <taxon>Hoyosellaceae</taxon>
        <taxon>Hoyosella</taxon>
    </lineage>
</organism>
<feature type="domain" description="HTH lacI-type" evidence="5">
    <location>
        <begin position="1"/>
        <end position="58"/>
    </location>
</feature>
<dbReference type="Pfam" id="PF13377">
    <property type="entry name" value="Peripla_BP_3"/>
    <property type="match status" value="1"/>
</dbReference>
<name>F6EEY7_HOYSD</name>
<evidence type="ECO:0000256" key="4">
    <source>
        <dbReference type="ARBA" id="ARBA00023163"/>
    </source>
</evidence>
<keyword evidence="1" id="KW-0678">Repressor</keyword>
<gene>
    <name evidence="6" type="ordered locus">AS9A_3686</name>
</gene>
<dbReference type="SUPFAM" id="SSF47413">
    <property type="entry name" value="lambda repressor-like DNA-binding domains"/>
    <property type="match status" value="1"/>
</dbReference>
<evidence type="ECO:0000313" key="6">
    <source>
        <dbReference type="EMBL" id="AEF42124.1"/>
    </source>
</evidence>
<dbReference type="KEGG" id="asd:AS9A_3686"/>
<dbReference type="PROSITE" id="PS50932">
    <property type="entry name" value="HTH_LACI_2"/>
    <property type="match status" value="1"/>
</dbReference>
<dbReference type="InterPro" id="IPR000843">
    <property type="entry name" value="HTH_LacI"/>
</dbReference>
<reference evidence="6 7" key="1">
    <citation type="journal article" date="2011" name="J. Bacteriol.">
        <title>Complete genome sequence of Amycolicicoccus subflavus DQS3-9A1T, an actinomycete isolated from crude oil-polluted soil.</title>
        <authorList>
            <person name="Cai M."/>
            <person name="Chen W.M."/>
            <person name="Nie Y."/>
            <person name="Chi C.Q."/>
            <person name="Wang Y.N."/>
            <person name="Tang Y.Q."/>
            <person name="Li G.Y."/>
            <person name="Wu X.L."/>
        </authorList>
    </citation>
    <scope>NUCLEOTIDE SEQUENCE [LARGE SCALE GENOMIC DNA]</scope>
    <source>
        <strain evidence="7">DSM 45089 / DQS3-9A1</strain>
    </source>
</reference>
<keyword evidence="7" id="KW-1185">Reference proteome</keyword>
<dbReference type="InterPro" id="IPR028082">
    <property type="entry name" value="Peripla_BP_I"/>
</dbReference>
<dbReference type="Pfam" id="PF00356">
    <property type="entry name" value="LacI"/>
    <property type="match status" value="1"/>
</dbReference>
<evidence type="ECO:0000256" key="1">
    <source>
        <dbReference type="ARBA" id="ARBA00022491"/>
    </source>
</evidence>
<dbReference type="CDD" id="cd06288">
    <property type="entry name" value="PBP1_sucrose_transcription_regulator"/>
    <property type="match status" value="1"/>
</dbReference>
<keyword evidence="2" id="KW-0805">Transcription regulation</keyword>
<dbReference type="PANTHER" id="PTHR30146:SF148">
    <property type="entry name" value="HTH-TYPE TRANSCRIPTIONAL REPRESSOR PURR-RELATED"/>
    <property type="match status" value="1"/>
</dbReference>
<dbReference type="eggNOG" id="COG1609">
    <property type="taxonomic scope" value="Bacteria"/>
</dbReference>
<protein>
    <submittedName>
        <fullName evidence="6">Putative transcriptional regulator</fullName>
    </submittedName>
</protein>
<keyword evidence="3" id="KW-0238">DNA-binding</keyword>
<dbReference type="AlphaFoldDB" id="F6EEY7"/>
<dbReference type="STRING" id="443218.AS9A_3686"/>
<accession>F6EEY7</accession>
<dbReference type="Gene3D" id="1.10.260.40">
    <property type="entry name" value="lambda repressor-like DNA-binding domains"/>
    <property type="match status" value="1"/>
</dbReference>
<dbReference type="Gene3D" id="3.40.50.2300">
    <property type="match status" value="2"/>
</dbReference>
<keyword evidence="4" id="KW-0804">Transcription</keyword>
<dbReference type="HOGENOM" id="CLU_037628_6_0_11"/>
<dbReference type="SUPFAM" id="SSF53822">
    <property type="entry name" value="Periplasmic binding protein-like I"/>
    <property type="match status" value="1"/>
</dbReference>
<dbReference type="Proteomes" id="UP000009235">
    <property type="component" value="Chromosome"/>
</dbReference>
<dbReference type="GO" id="GO:0003700">
    <property type="term" value="F:DNA-binding transcription factor activity"/>
    <property type="evidence" value="ECO:0007669"/>
    <property type="project" value="TreeGrafter"/>
</dbReference>
<dbReference type="SMART" id="SM00354">
    <property type="entry name" value="HTH_LACI"/>
    <property type="match status" value="1"/>
</dbReference>
<dbReference type="InterPro" id="IPR010982">
    <property type="entry name" value="Lambda_DNA-bd_dom_sf"/>
</dbReference>
<evidence type="ECO:0000259" key="5">
    <source>
        <dbReference type="PROSITE" id="PS50932"/>
    </source>
</evidence>
<dbReference type="EMBL" id="CP002786">
    <property type="protein sequence ID" value="AEF42124.1"/>
    <property type="molecule type" value="Genomic_DNA"/>
</dbReference>
<dbReference type="GO" id="GO:0000976">
    <property type="term" value="F:transcription cis-regulatory region binding"/>
    <property type="evidence" value="ECO:0007669"/>
    <property type="project" value="TreeGrafter"/>
</dbReference>
<evidence type="ECO:0000256" key="2">
    <source>
        <dbReference type="ARBA" id="ARBA00023015"/>
    </source>
</evidence>
<evidence type="ECO:0000313" key="7">
    <source>
        <dbReference type="Proteomes" id="UP000009235"/>
    </source>
</evidence>